<dbReference type="PANTHER" id="PTHR43047">
    <property type="entry name" value="TWO-COMPONENT HISTIDINE PROTEIN KINASE"/>
    <property type="match status" value="1"/>
</dbReference>
<feature type="region of interest" description="Disordered" evidence="7">
    <location>
        <begin position="523"/>
        <end position="560"/>
    </location>
</feature>
<feature type="domain" description="Histidine kinase" evidence="8">
    <location>
        <begin position="645"/>
        <end position="912"/>
    </location>
</feature>
<dbReference type="GO" id="GO:0005886">
    <property type="term" value="C:plasma membrane"/>
    <property type="evidence" value="ECO:0007669"/>
    <property type="project" value="TreeGrafter"/>
</dbReference>
<dbReference type="PROSITE" id="PS50110">
    <property type="entry name" value="RESPONSE_REGULATORY"/>
    <property type="match status" value="1"/>
</dbReference>
<keyword evidence="4" id="KW-0808">Transferase</keyword>
<evidence type="ECO:0000256" key="3">
    <source>
        <dbReference type="ARBA" id="ARBA00022553"/>
    </source>
</evidence>
<dbReference type="SUPFAM" id="SSF52172">
    <property type="entry name" value="CheY-like"/>
    <property type="match status" value="1"/>
</dbReference>
<dbReference type="EMBL" id="QGMI01000028">
    <property type="protein sequence ID" value="TVY48909.1"/>
    <property type="molecule type" value="Genomic_DNA"/>
</dbReference>
<keyword evidence="5 10" id="KW-0418">Kinase</keyword>
<dbReference type="PROSITE" id="PS50109">
    <property type="entry name" value="HIS_KIN"/>
    <property type="match status" value="1"/>
</dbReference>
<reference evidence="10 11" key="1">
    <citation type="submission" date="2018-05" db="EMBL/GenBank/DDBJ databases">
        <title>Genome sequencing and assembly of the regulated plant pathogen Lachnellula willkommii and related sister species for the development of diagnostic species identification markers.</title>
        <authorList>
            <person name="Giroux E."/>
            <person name="Bilodeau G."/>
        </authorList>
    </citation>
    <scope>NUCLEOTIDE SEQUENCE [LARGE SCALE GENOMIC DNA]</scope>
    <source>
        <strain evidence="10 11">CBS 160.35</strain>
    </source>
</reference>
<dbReference type="Gene3D" id="3.30.565.10">
    <property type="entry name" value="Histidine kinase-like ATPase, C-terminal domain"/>
    <property type="match status" value="1"/>
</dbReference>
<feature type="domain" description="Response regulatory" evidence="9">
    <location>
        <begin position="1158"/>
        <end position="1279"/>
    </location>
</feature>
<dbReference type="InterPro" id="IPR036890">
    <property type="entry name" value="HATPase_C_sf"/>
</dbReference>
<dbReference type="SUPFAM" id="SSF55781">
    <property type="entry name" value="GAF domain-like"/>
    <property type="match status" value="1"/>
</dbReference>
<dbReference type="Pfam" id="PF00512">
    <property type="entry name" value="HisKA"/>
    <property type="match status" value="1"/>
</dbReference>
<evidence type="ECO:0000256" key="5">
    <source>
        <dbReference type="ARBA" id="ARBA00022777"/>
    </source>
</evidence>
<dbReference type="CDD" id="cd17546">
    <property type="entry name" value="REC_hyHK_CKI1_RcsC-like"/>
    <property type="match status" value="1"/>
</dbReference>
<evidence type="ECO:0000256" key="4">
    <source>
        <dbReference type="ARBA" id="ARBA00022679"/>
    </source>
</evidence>
<feature type="compositionally biased region" description="Polar residues" evidence="7">
    <location>
        <begin position="1123"/>
        <end position="1134"/>
    </location>
</feature>
<gene>
    <name evidence="10" type="primary">luxQ</name>
    <name evidence="10" type="ORF">LOCC1_G001480</name>
</gene>
<evidence type="ECO:0000256" key="7">
    <source>
        <dbReference type="SAM" id="MobiDB-lite"/>
    </source>
</evidence>
<dbReference type="SUPFAM" id="SSF47384">
    <property type="entry name" value="Homodimeric domain of signal transducing histidine kinase"/>
    <property type="match status" value="1"/>
</dbReference>
<dbReference type="InterPro" id="IPR003594">
    <property type="entry name" value="HATPase_dom"/>
</dbReference>
<dbReference type="PANTHER" id="PTHR43047:SF72">
    <property type="entry name" value="OSMOSENSING HISTIDINE PROTEIN KINASE SLN1"/>
    <property type="match status" value="1"/>
</dbReference>
<dbReference type="Pfam" id="PF00072">
    <property type="entry name" value="Response_reg"/>
    <property type="match status" value="1"/>
</dbReference>
<keyword evidence="11" id="KW-1185">Reference proteome</keyword>
<feature type="compositionally biased region" description="Low complexity" evidence="7">
    <location>
        <begin position="283"/>
        <end position="293"/>
    </location>
</feature>
<dbReference type="SMART" id="SM00388">
    <property type="entry name" value="HisKA"/>
    <property type="match status" value="1"/>
</dbReference>
<dbReference type="Proteomes" id="UP000443090">
    <property type="component" value="Unassembled WGS sequence"/>
</dbReference>
<feature type="compositionally biased region" description="Low complexity" evidence="7">
    <location>
        <begin position="451"/>
        <end position="464"/>
    </location>
</feature>
<dbReference type="GO" id="GO:0009927">
    <property type="term" value="F:histidine phosphotransfer kinase activity"/>
    <property type="evidence" value="ECO:0007669"/>
    <property type="project" value="TreeGrafter"/>
</dbReference>
<name>A0A8H8UHW7_9HELO</name>
<dbReference type="EC" id="2.7.13.3" evidence="2"/>
<accession>A0A8H8UHW7</accession>
<feature type="region of interest" description="Disordered" evidence="7">
    <location>
        <begin position="429"/>
        <end position="469"/>
    </location>
</feature>
<dbReference type="Pfam" id="PF02518">
    <property type="entry name" value="HATPase_c"/>
    <property type="match status" value="1"/>
</dbReference>
<feature type="modified residue" description="4-aspartylphosphate" evidence="6">
    <location>
        <position position="1209"/>
    </location>
</feature>
<keyword evidence="3 6" id="KW-0597">Phosphoprotein</keyword>
<dbReference type="Gene3D" id="1.10.287.130">
    <property type="match status" value="1"/>
</dbReference>
<dbReference type="Gene3D" id="3.40.50.2300">
    <property type="match status" value="1"/>
</dbReference>
<comment type="caution">
    <text evidence="10">The sequence shown here is derived from an EMBL/GenBank/DDBJ whole genome shotgun (WGS) entry which is preliminary data.</text>
</comment>
<dbReference type="PRINTS" id="PR00344">
    <property type="entry name" value="BCTRLSENSOR"/>
</dbReference>
<feature type="region of interest" description="Disordered" evidence="7">
    <location>
        <begin position="263"/>
        <end position="330"/>
    </location>
</feature>
<evidence type="ECO:0000313" key="10">
    <source>
        <dbReference type="EMBL" id="TVY48909.1"/>
    </source>
</evidence>
<dbReference type="InterPro" id="IPR005467">
    <property type="entry name" value="His_kinase_dom"/>
</dbReference>
<sequence>MPKQATITARERELYRYFQPEETTSASDGKKSSTDPCLTAFAQLGALRLNTKRGIISLATGTIEYIIAESGQALSLQRDDDADDRLWHGVGAFKCPSNTHTTIGCESVNHFCRTGEQYLVVNDTTKDDRYKNKCIVKQEPHIRFMAAVPLQTRAAPNHASMVIGHYVAVDDKPREAGLTESELQFMTDMAVTVMDYLEAGLVKQMQFRAERMVKAMSLFIEGKSTLRDWWLEYGHRFQNSIVHQRGKNAVDLKHLADAEFGVQEPPENLSKGLYDWAGHDDTSPQTPSSSTPSRAGHDFGDGRPMLPREESHTTSSTTTGQTTLASKSWKDQNSSVTTFDTLTGTATEQTDNRHSVSFDLPPHQMSSDVSKELQDALLSSDVQRVFARASNLIREAIGVEGVAFFDASVGSFGGSADKSVMEEKAPGAFGAFQTDKSHTSSEDETGRKQSIPDNDISAASASDSTQHTEANERYCNVLGFSSRKRSSLLGHQIPEGRVQLPESMLRRLLKRYPHGKVFNFDEGGVYSSGDSDQQSGRDSEPHSELLRPSPQDTKARRNRLSKEAEAKAILKVLPDARSVFWFPLWDNSRERWFAGTLVFSTSPTRSLCPYEDLTYLAAFGNSAMAEVARLSAQVLDKMKSDFISSISHELRSPLHGVLASVEFLQETSMTEDQEDMVNNIHASGKVLLDTINHVLDFSKVNRKAKNKNRIPKFAGKRKKKLFKEQPMDDDAEETADMCVLSEEVIESIYAGHSVSRSVLDPSSKHKRNSSINSHNLPLTIITDIAWHPNWTFEMDPGAWSRILMNLFSNAMKYTRSGFIKVSLKVEKDPLSRSKRARPTLTLKVKDSGKGISKEFLKHRLYKPFTQEDSLATGAGLGLSIVRHIIQDVGGSIDFVSEQGSGTEATVRMPLTESSTPAKSDGPDYITEARVATKGFKYSLECFDKYPDIAETPTGILSAEAEAAMLLKSSIQTMLSGWYGMELSTTAAAETSTDVVVIMESGIGERSVTEILQSYTCKRPTKSGKSVAVVLCNTYHPGPKMHSCGPFQIFYHQQPYGPHKIAKSLHSAFVQHTGPIPESELDGHKEFGSPTAGKSYITPTHTMILTPLPPETPINGSAPAKGPESQSMPDASTKSLDLGKQNVPPEIAITAVPQPKDLRVLLVEDNEINLKLLIATMRKLHITHSTATNGLEALNTYKDSGGAFDVIFMDISMPVMSGIDSTRHIRRFEREAGLEPTRLIALTGAANPSTRQEAFSSGVDLFLTKPVPMRELRGMLEDLRTEATRILEETNGLKVKVDGDVKKVEVEMAVEVKSVRRVE</sequence>
<dbReference type="FunFam" id="1.10.287.130:FF:000023">
    <property type="entry name" value="Sensor histidine kinase/response regulator, putative"/>
    <property type="match status" value="1"/>
</dbReference>
<evidence type="ECO:0000313" key="11">
    <source>
        <dbReference type="Proteomes" id="UP000443090"/>
    </source>
</evidence>
<proteinExistence type="predicted"/>
<dbReference type="InterPro" id="IPR011006">
    <property type="entry name" value="CheY-like_superfamily"/>
</dbReference>
<feature type="region of interest" description="Disordered" evidence="7">
    <location>
        <begin position="1102"/>
        <end position="1134"/>
    </location>
</feature>
<dbReference type="GO" id="GO:0000155">
    <property type="term" value="F:phosphorelay sensor kinase activity"/>
    <property type="evidence" value="ECO:0007669"/>
    <property type="project" value="InterPro"/>
</dbReference>
<feature type="compositionally biased region" description="Low complexity" evidence="7">
    <location>
        <begin position="313"/>
        <end position="327"/>
    </location>
</feature>
<evidence type="ECO:0000256" key="1">
    <source>
        <dbReference type="ARBA" id="ARBA00000085"/>
    </source>
</evidence>
<evidence type="ECO:0000259" key="9">
    <source>
        <dbReference type="PROSITE" id="PS50110"/>
    </source>
</evidence>
<dbReference type="InterPro" id="IPR001789">
    <property type="entry name" value="Sig_transdc_resp-reg_receiver"/>
</dbReference>
<dbReference type="SMART" id="SM00448">
    <property type="entry name" value="REC"/>
    <property type="match status" value="1"/>
</dbReference>
<dbReference type="SMART" id="SM00387">
    <property type="entry name" value="HATPase_c"/>
    <property type="match status" value="1"/>
</dbReference>
<dbReference type="OrthoDB" id="303614at2759"/>
<comment type="catalytic activity">
    <reaction evidence="1">
        <text>ATP + protein L-histidine = ADP + protein N-phospho-L-histidine.</text>
        <dbReference type="EC" id="2.7.13.3"/>
    </reaction>
</comment>
<organism evidence="10 11">
    <name type="scientific">Lachnellula occidentalis</name>
    <dbReference type="NCBI Taxonomy" id="215460"/>
    <lineage>
        <taxon>Eukaryota</taxon>
        <taxon>Fungi</taxon>
        <taxon>Dikarya</taxon>
        <taxon>Ascomycota</taxon>
        <taxon>Pezizomycotina</taxon>
        <taxon>Leotiomycetes</taxon>
        <taxon>Helotiales</taxon>
        <taxon>Lachnaceae</taxon>
        <taxon>Lachnellula</taxon>
    </lineage>
</organism>
<evidence type="ECO:0000256" key="6">
    <source>
        <dbReference type="PROSITE-ProRule" id="PRU00169"/>
    </source>
</evidence>
<dbReference type="CDD" id="cd00082">
    <property type="entry name" value="HisKA"/>
    <property type="match status" value="1"/>
</dbReference>
<dbReference type="InterPro" id="IPR004358">
    <property type="entry name" value="Sig_transdc_His_kin-like_C"/>
</dbReference>
<protein>
    <recommendedName>
        <fullName evidence="2">histidine kinase</fullName>
        <ecNumber evidence="2">2.7.13.3</ecNumber>
    </recommendedName>
</protein>
<dbReference type="InterPro" id="IPR003661">
    <property type="entry name" value="HisK_dim/P_dom"/>
</dbReference>
<feature type="compositionally biased region" description="Basic and acidic residues" evidence="7">
    <location>
        <begin position="295"/>
        <end position="312"/>
    </location>
</feature>
<dbReference type="SUPFAM" id="SSF55874">
    <property type="entry name" value="ATPase domain of HSP90 chaperone/DNA topoisomerase II/histidine kinase"/>
    <property type="match status" value="1"/>
</dbReference>
<evidence type="ECO:0000256" key="2">
    <source>
        <dbReference type="ARBA" id="ARBA00012438"/>
    </source>
</evidence>
<dbReference type="InterPro" id="IPR036097">
    <property type="entry name" value="HisK_dim/P_sf"/>
</dbReference>
<feature type="compositionally biased region" description="Basic and acidic residues" evidence="7">
    <location>
        <begin position="435"/>
        <end position="447"/>
    </location>
</feature>
<feature type="compositionally biased region" description="Basic and acidic residues" evidence="7">
    <location>
        <begin position="535"/>
        <end position="545"/>
    </location>
</feature>
<evidence type="ECO:0000259" key="8">
    <source>
        <dbReference type="PROSITE" id="PS50109"/>
    </source>
</evidence>